<organism evidence="1 2">
    <name type="scientific">Halarsenatibacter silvermanii</name>
    <dbReference type="NCBI Taxonomy" id="321763"/>
    <lineage>
        <taxon>Bacteria</taxon>
        <taxon>Bacillati</taxon>
        <taxon>Bacillota</taxon>
        <taxon>Clostridia</taxon>
        <taxon>Halanaerobiales</taxon>
        <taxon>Halarsenatibacteraceae</taxon>
        <taxon>Halarsenatibacter</taxon>
    </lineage>
</organism>
<protein>
    <submittedName>
        <fullName evidence="1">Uncharacterized protein</fullName>
    </submittedName>
</protein>
<dbReference type="EMBL" id="FNGO01000051">
    <property type="protein sequence ID" value="SDM52407.1"/>
    <property type="molecule type" value="Genomic_DNA"/>
</dbReference>
<dbReference type="STRING" id="321763.SAMN04488692_1511"/>
<gene>
    <name evidence="1" type="ORF">SAMN04488692_1511</name>
</gene>
<reference evidence="1 2" key="1">
    <citation type="submission" date="2016-10" db="EMBL/GenBank/DDBJ databases">
        <authorList>
            <person name="de Groot N.N."/>
        </authorList>
    </citation>
    <scope>NUCLEOTIDE SEQUENCE [LARGE SCALE GENOMIC DNA]</scope>
    <source>
        <strain evidence="1 2">SLAS-1</strain>
    </source>
</reference>
<name>A0A1G9TXK1_9FIRM</name>
<proteinExistence type="predicted"/>
<keyword evidence="2" id="KW-1185">Reference proteome</keyword>
<dbReference type="RefSeq" id="WP_089762442.1">
    <property type="nucleotide sequence ID" value="NZ_FNGO01000051.1"/>
</dbReference>
<dbReference type="Proteomes" id="UP000199476">
    <property type="component" value="Unassembled WGS sequence"/>
</dbReference>
<evidence type="ECO:0000313" key="2">
    <source>
        <dbReference type="Proteomes" id="UP000199476"/>
    </source>
</evidence>
<sequence length="97" mass="11257">MVFEDDFLYDCFYDKTMELGRPPTSRELADDKSIPHYITFRRRLGKKDEICQALGIENVSSHTHRFFCIDCPHEPESCGEDINECLDEAGDYMEGIV</sequence>
<dbReference type="AlphaFoldDB" id="A0A1G9TXK1"/>
<accession>A0A1G9TXK1</accession>
<evidence type="ECO:0000313" key="1">
    <source>
        <dbReference type="EMBL" id="SDM52407.1"/>
    </source>
</evidence>